<dbReference type="InterPro" id="IPR006103">
    <property type="entry name" value="Glyco_hydro_2_cat"/>
</dbReference>
<dbReference type="Proteomes" id="UP000051221">
    <property type="component" value="Unassembled WGS sequence"/>
</dbReference>
<dbReference type="Gene3D" id="3.20.20.80">
    <property type="entry name" value="Glycosidases"/>
    <property type="match status" value="1"/>
</dbReference>
<dbReference type="EC" id="3.2.1.23" evidence="4 10"/>
<accession>A0A0Q2MXA9</accession>
<comment type="caution">
    <text evidence="12">The sequence shown here is derived from an EMBL/GenBank/DDBJ whole genome shotgun (WGS) entry which is preliminary data.</text>
</comment>
<dbReference type="InterPro" id="IPR006101">
    <property type="entry name" value="Glyco_hydro_2"/>
</dbReference>
<dbReference type="InterPro" id="IPR032312">
    <property type="entry name" value="LacZ_4"/>
</dbReference>
<dbReference type="InterPro" id="IPR006102">
    <property type="entry name" value="Ig-like_GH2"/>
</dbReference>
<comment type="catalytic activity">
    <reaction evidence="1 10">
        <text>Hydrolysis of terminal non-reducing beta-D-galactose residues in beta-D-galactosides.</text>
        <dbReference type="EC" id="3.2.1.23"/>
    </reaction>
</comment>
<dbReference type="Pfam" id="PF02836">
    <property type="entry name" value="Glyco_hydro_2_C"/>
    <property type="match status" value="1"/>
</dbReference>
<dbReference type="SMART" id="SM01038">
    <property type="entry name" value="Bgal_small_N"/>
    <property type="match status" value="1"/>
</dbReference>
<gene>
    <name evidence="12" type="primary">lacZ</name>
    <name evidence="12" type="ORF">AMR76_18890</name>
</gene>
<dbReference type="NCBIfam" id="NF007074">
    <property type="entry name" value="PRK09525.1"/>
    <property type="match status" value="1"/>
</dbReference>
<dbReference type="SUPFAM" id="SSF51445">
    <property type="entry name" value="(Trans)glycosidases"/>
    <property type="match status" value="1"/>
</dbReference>
<evidence type="ECO:0000256" key="9">
    <source>
        <dbReference type="ARBA" id="ARBA00032230"/>
    </source>
</evidence>
<evidence type="ECO:0000256" key="1">
    <source>
        <dbReference type="ARBA" id="ARBA00001412"/>
    </source>
</evidence>
<dbReference type="InterPro" id="IPR014718">
    <property type="entry name" value="GH-type_carb-bd"/>
</dbReference>
<dbReference type="SUPFAM" id="SSF49785">
    <property type="entry name" value="Galactose-binding domain-like"/>
    <property type="match status" value="1"/>
</dbReference>
<protein>
    <recommendedName>
        <fullName evidence="5 10">Beta-galactosidase</fullName>
        <ecNumber evidence="4 10">3.2.1.23</ecNumber>
    </recommendedName>
    <alternativeName>
        <fullName evidence="9 10">Lactase</fullName>
    </alternativeName>
</protein>
<evidence type="ECO:0000256" key="4">
    <source>
        <dbReference type="ARBA" id="ARBA00012756"/>
    </source>
</evidence>
<dbReference type="InterPro" id="IPR017853">
    <property type="entry name" value="GH"/>
</dbReference>
<dbReference type="Gene3D" id="2.70.98.10">
    <property type="match status" value="1"/>
</dbReference>
<dbReference type="FunFam" id="3.20.20.80:FF:000018">
    <property type="entry name" value="Beta-galactosidase"/>
    <property type="match status" value="1"/>
</dbReference>
<dbReference type="GO" id="GO:0005990">
    <property type="term" value="P:lactose catabolic process"/>
    <property type="evidence" value="ECO:0007669"/>
    <property type="project" value="TreeGrafter"/>
</dbReference>
<name>A0A0Q2MXA9_VIBFU</name>
<dbReference type="InterPro" id="IPR023232">
    <property type="entry name" value="Glyco_hydro_2_AS"/>
</dbReference>
<evidence type="ECO:0000313" key="12">
    <source>
        <dbReference type="EMBL" id="KQH84295.1"/>
    </source>
</evidence>
<dbReference type="FunCoup" id="A0A0Q2MXA9">
    <property type="interactions" value="351"/>
</dbReference>
<evidence type="ECO:0000313" key="13">
    <source>
        <dbReference type="Proteomes" id="UP000051221"/>
    </source>
</evidence>
<dbReference type="SUPFAM" id="SSF49303">
    <property type="entry name" value="beta-Galactosidase/glucuronidase domain"/>
    <property type="match status" value="2"/>
</dbReference>
<dbReference type="Gene3D" id="2.60.120.260">
    <property type="entry name" value="Galactose-binding domain-like"/>
    <property type="match status" value="1"/>
</dbReference>
<dbReference type="AlphaFoldDB" id="A0A0Q2MXA9"/>
<dbReference type="RefSeq" id="WP_055466870.1">
    <property type="nucleotide sequence ID" value="NZ_LKHS01000020.1"/>
</dbReference>
<dbReference type="InterPro" id="IPR013783">
    <property type="entry name" value="Ig-like_fold"/>
</dbReference>
<dbReference type="Gene3D" id="2.60.40.10">
    <property type="entry name" value="Immunoglobulins"/>
    <property type="match status" value="2"/>
</dbReference>
<dbReference type="GO" id="GO:0030246">
    <property type="term" value="F:carbohydrate binding"/>
    <property type="evidence" value="ECO:0007669"/>
    <property type="project" value="InterPro"/>
</dbReference>
<proteinExistence type="inferred from homology"/>
<dbReference type="GO" id="GO:0009341">
    <property type="term" value="C:beta-galactosidase complex"/>
    <property type="evidence" value="ECO:0007669"/>
    <property type="project" value="InterPro"/>
</dbReference>
<dbReference type="EMBL" id="LKHS01000020">
    <property type="protein sequence ID" value="KQH84295.1"/>
    <property type="molecule type" value="Genomic_DNA"/>
</dbReference>
<dbReference type="Pfam" id="PF00703">
    <property type="entry name" value="Glyco_hydro_2"/>
    <property type="match status" value="1"/>
</dbReference>
<feature type="domain" description="Beta galactosidase small chain/" evidence="11">
    <location>
        <begin position="755"/>
        <end position="1028"/>
    </location>
</feature>
<reference evidence="12 13" key="1">
    <citation type="submission" date="2015-08" db="EMBL/GenBank/DDBJ databases">
        <title>Antibacterial properties of a collection of Vibrionaceae strains.</title>
        <authorList>
            <person name="Giubergia S."/>
        </authorList>
    </citation>
    <scope>NUCLEOTIDE SEQUENCE [LARGE SCALE GENOMIC DNA]</scope>
    <source>
        <strain evidence="12 13">S0821</strain>
    </source>
</reference>
<dbReference type="Pfam" id="PF02837">
    <property type="entry name" value="Glyco_hydro_2_N"/>
    <property type="match status" value="1"/>
</dbReference>
<dbReference type="InterPro" id="IPR004199">
    <property type="entry name" value="B-gal_small/dom_5"/>
</dbReference>
<dbReference type="PANTHER" id="PTHR46323:SF2">
    <property type="entry name" value="BETA-GALACTOSIDASE"/>
    <property type="match status" value="1"/>
</dbReference>
<dbReference type="SUPFAM" id="SSF74650">
    <property type="entry name" value="Galactose mutarotase-like"/>
    <property type="match status" value="1"/>
</dbReference>
<evidence type="ECO:0000259" key="11">
    <source>
        <dbReference type="SMART" id="SM01038"/>
    </source>
</evidence>
<dbReference type="InterPro" id="IPR008979">
    <property type="entry name" value="Galactose-bd-like_sf"/>
</dbReference>
<dbReference type="Pfam" id="PF16353">
    <property type="entry name" value="LacZ_4"/>
    <property type="match status" value="1"/>
</dbReference>
<dbReference type="InParanoid" id="A0A0Q2MXA9"/>
<dbReference type="GO" id="GO:0004565">
    <property type="term" value="F:beta-galactosidase activity"/>
    <property type="evidence" value="ECO:0007669"/>
    <property type="project" value="UniProtKB-EC"/>
</dbReference>
<dbReference type="PROSITE" id="PS00608">
    <property type="entry name" value="GLYCOSYL_HYDROL_F2_2"/>
    <property type="match status" value="1"/>
</dbReference>
<dbReference type="InterPro" id="IPR023230">
    <property type="entry name" value="Glyco_hydro_2_CS"/>
</dbReference>
<dbReference type="InterPro" id="IPR050347">
    <property type="entry name" value="Bact_Beta-galactosidase"/>
</dbReference>
<dbReference type="InterPro" id="IPR036156">
    <property type="entry name" value="Beta-gal/glucu_dom_sf"/>
</dbReference>
<dbReference type="FunFam" id="2.60.40.10:FF:000680">
    <property type="entry name" value="Beta-galactosidase"/>
    <property type="match status" value="1"/>
</dbReference>
<evidence type="ECO:0000256" key="2">
    <source>
        <dbReference type="ARBA" id="ARBA00001959"/>
    </source>
</evidence>
<sequence>MRTFAQVISAREWENQHVTHHHVLNAHAPLHAYHSEEAARTKQPSANQRVLNGLWKFALYTNPESVPSAAIETNFNDVDWANIAVPGNWQCQGFDKPIYTNIKYPFADNPPYVPQDNPTGIYRTQFSLDEHSEASRYVITFDGVNSAFHLWCNGEWVGYSQDSRLPAEFDLSSYVTEGDNQLTVMVMRWSDGSYLEDQDMWWLSGIFRDVTLTTKPKVSIADVEIKTELDACFRDASLNVTTSLSECTSAYQVAIELFDAQGQSVFGKHHAATGQQIVDEKGAWQERTQHRVPVANPRQWSAEDPYLYRLVVTLHDSAGDCVDCEGYDVGFRQVDITNGVLRVNGQPLLIRGVNRHEHHPELGHVMTRDSMIQDIILMKQHNFNAVRTAHYPNHPMWYELCDEYGLYVVDEANIETHGQFPMCRLADDLTWLNAFSRRMTRMVERDKNHPSIIIWSLGNESGIGANHHALYQWTKQRDPSRPVQYEGGGSDTAATDIIAPMYARVDTDQRLASDPAVTPKLALKKWIGMPGEQRPLILCEYAHAMGNSLGNFHQYWDAFREYPRLQGGFIWDWVDQGLTRTDEHGQLYWAYGGDFGDEINDRQFCINGLIFPDRSVHPTLYEAKQAQQFHQIELVSTEPLTIRVASENLFTTPQERLIWHITEQGHPIAHGECDLALAPQSHATFVLADTLPPAKIGLDYHLNVRVELANDTLWAPRGHAVSSQQFELPGVFGLPLEHGNLSGVPKLENALNRLKIHALTQTIEFDTQTGELDAWWVNGEQQLTRGLRDNFYRAPLDNDIGTSEANKVDPNSWIARWDAMGLPHLKRECVQFRHHQLSDCCWIDVRYVHSFEGMAVIHTQWQYHIYADGEVRLSVDVQTASGLPSLPRVGLELALADKIDDIRWFGRGPHENYPDRKTSAHIGVYQASVAEMHTPYIFPSDSGLRCDVKESVVGSFTVTGLHHLSVSRYDAQAVANARHTHELHPSGKLWVRLDAEHMGVGGDDSWTPSVHLQYQLLNRHYHYQFTLAFR</sequence>
<comment type="similarity">
    <text evidence="3 10">Belongs to the glycosyl hydrolase 2 family.</text>
</comment>
<dbReference type="Pfam" id="PF02929">
    <property type="entry name" value="Bgal_small_N"/>
    <property type="match status" value="1"/>
</dbReference>
<dbReference type="InterPro" id="IPR011013">
    <property type="entry name" value="Gal_mutarotase_sf_dom"/>
</dbReference>
<evidence type="ECO:0000256" key="3">
    <source>
        <dbReference type="ARBA" id="ARBA00007401"/>
    </source>
</evidence>
<organism evidence="12 13">
    <name type="scientific">Vibrio furnissii</name>
    <dbReference type="NCBI Taxonomy" id="29494"/>
    <lineage>
        <taxon>Bacteria</taxon>
        <taxon>Pseudomonadati</taxon>
        <taxon>Pseudomonadota</taxon>
        <taxon>Gammaproteobacteria</taxon>
        <taxon>Vibrionales</taxon>
        <taxon>Vibrionaceae</taxon>
        <taxon>Vibrio</taxon>
    </lineage>
</organism>
<evidence type="ECO:0000256" key="6">
    <source>
        <dbReference type="ARBA" id="ARBA00022801"/>
    </source>
</evidence>
<comment type="cofactor">
    <cofactor evidence="2">
        <name>Na(+)</name>
        <dbReference type="ChEBI" id="CHEBI:29101"/>
    </cofactor>
</comment>
<keyword evidence="13" id="KW-1185">Reference proteome</keyword>
<evidence type="ECO:0000256" key="7">
    <source>
        <dbReference type="ARBA" id="ARBA00023053"/>
    </source>
</evidence>
<evidence type="ECO:0000256" key="5">
    <source>
        <dbReference type="ARBA" id="ARBA00013303"/>
    </source>
</evidence>
<dbReference type="PROSITE" id="PS00719">
    <property type="entry name" value="GLYCOSYL_HYDROL_F2_1"/>
    <property type="match status" value="1"/>
</dbReference>
<dbReference type="PRINTS" id="PR00132">
    <property type="entry name" value="GLHYDRLASE2"/>
</dbReference>
<dbReference type="InterPro" id="IPR006104">
    <property type="entry name" value="Glyco_hydro_2_N"/>
</dbReference>
<evidence type="ECO:0000256" key="10">
    <source>
        <dbReference type="RuleBase" id="RU361154"/>
    </source>
</evidence>
<keyword evidence="7" id="KW-0915">Sodium</keyword>
<evidence type="ECO:0000256" key="8">
    <source>
        <dbReference type="ARBA" id="ARBA00023295"/>
    </source>
</evidence>
<keyword evidence="8 10" id="KW-0326">Glycosidase</keyword>
<dbReference type="PANTHER" id="PTHR46323">
    <property type="entry name" value="BETA-GALACTOSIDASE"/>
    <property type="match status" value="1"/>
</dbReference>
<keyword evidence="6 10" id="KW-0378">Hydrolase</keyword>